<evidence type="ECO:0000256" key="3">
    <source>
        <dbReference type="ARBA" id="ARBA00022475"/>
    </source>
</evidence>
<sequence length="316" mass="35224">MKDTPCIRIGHLKIVDHLILGIAALQLKKSKRNLTHSTLETIAMNSWNQVCDDLTCGNIDGAFIPSPMAIQLFASGLAIKVLMFTHRSGSIIVKNRASHIKHLSDFKGKTVLIPSKFSIQHMLFHRLLSSVGLKLGAHDDNDTDVASEVVNPFLMSEMLKNDQDKDIAGFAVAEPYGSKAVYEKTAAKICLSEKLWKNHPCCVFVLKTSFIENHPEAVQEVISLFTQTGQHIEDTKNDDILFMAHNFFGQNKGITRQMLLKAGIHFDPSLLIADIDALYMIQNYMTDAMGVFKNKIDVNTLVDNSFILTALSEKNH</sequence>
<dbReference type="EMBL" id="FNLL01000006">
    <property type="protein sequence ID" value="SDU30351.1"/>
    <property type="molecule type" value="Genomic_DNA"/>
</dbReference>
<evidence type="ECO:0000256" key="2">
    <source>
        <dbReference type="ARBA" id="ARBA00022448"/>
    </source>
</evidence>
<dbReference type="Gene3D" id="3.40.190.10">
    <property type="entry name" value="Periplasmic binding protein-like II"/>
    <property type="match status" value="2"/>
</dbReference>
<reference evidence="7" key="1">
    <citation type="submission" date="2016-10" db="EMBL/GenBank/DDBJ databases">
        <authorList>
            <person name="Varghese N."/>
            <person name="Submissions S."/>
        </authorList>
    </citation>
    <scope>NUCLEOTIDE SEQUENCE [LARGE SCALE GENOMIC DNA]</scope>
    <source>
        <strain evidence="7">DSM 3384</strain>
    </source>
</reference>
<dbReference type="PANTHER" id="PTHR30024">
    <property type="entry name" value="ALIPHATIC SULFONATES-BINDING PROTEIN-RELATED"/>
    <property type="match status" value="1"/>
</dbReference>
<dbReference type="Proteomes" id="UP000199608">
    <property type="component" value="Unassembled WGS sequence"/>
</dbReference>
<dbReference type="SUPFAM" id="SSF53850">
    <property type="entry name" value="Periplasmic binding protein-like II"/>
    <property type="match status" value="1"/>
</dbReference>
<keyword evidence="5" id="KW-0472">Membrane</keyword>
<accession>A0A1H2HEL3</accession>
<dbReference type="InterPro" id="IPR044527">
    <property type="entry name" value="NrtA/CpmA_ABC-bd_dom"/>
</dbReference>
<dbReference type="CDD" id="cd13553">
    <property type="entry name" value="PBP2_NrtA_CpmA_like"/>
    <property type="match status" value="1"/>
</dbReference>
<evidence type="ECO:0000256" key="5">
    <source>
        <dbReference type="ARBA" id="ARBA00023136"/>
    </source>
</evidence>
<keyword evidence="7" id="KW-1185">Reference proteome</keyword>
<protein>
    <submittedName>
        <fullName evidence="6">NitT/TauT family transport system substrate-binding protein</fullName>
    </submittedName>
</protein>
<comment type="subcellular location">
    <subcellularLocation>
        <location evidence="1">Endomembrane system</location>
    </subcellularLocation>
</comment>
<proteinExistence type="predicted"/>
<name>A0A1H2HEL3_9BACT</name>
<evidence type="ECO:0000256" key="4">
    <source>
        <dbReference type="ARBA" id="ARBA00022519"/>
    </source>
</evidence>
<organism evidence="6 7">
    <name type="scientific">Desulfobacula phenolica</name>
    <dbReference type="NCBI Taxonomy" id="90732"/>
    <lineage>
        <taxon>Bacteria</taxon>
        <taxon>Pseudomonadati</taxon>
        <taxon>Thermodesulfobacteriota</taxon>
        <taxon>Desulfobacteria</taxon>
        <taxon>Desulfobacterales</taxon>
        <taxon>Desulfobacteraceae</taxon>
        <taxon>Desulfobacula</taxon>
    </lineage>
</organism>
<evidence type="ECO:0000313" key="6">
    <source>
        <dbReference type="EMBL" id="SDU30351.1"/>
    </source>
</evidence>
<keyword evidence="4" id="KW-0997">Cell inner membrane</keyword>
<dbReference type="GO" id="GO:0012505">
    <property type="term" value="C:endomembrane system"/>
    <property type="evidence" value="ECO:0007669"/>
    <property type="project" value="UniProtKB-SubCell"/>
</dbReference>
<evidence type="ECO:0000256" key="1">
    <source>
        <dbReference type="ARBA" id="ARBA00004308"/>
    </source>
</evidence>
<gene>
    <name evidence="6" type="ORF">SAMN04487931_106204</name>
</gene>
<keyword evidence="3" id="KW-1003">Cell membrane</keyword>
<evidence type="ECO:0000313" key="7">
    <source>
        <dbReference type="Proteomes" id="UP000199608"/>
    </source>
</evidence>
<dbReference type="RefSeq" id="WP_092234319.1">
    <property type="nucleotide sequence ID" value="NZ_FNLL01000006.1"/>
</dbReference>
<dbReference type="Pfam" id="PF13379">
    <property type="entry name" value="NMT1_2"/>
    <property type="match status" value="1"/>
</dbReference>
<keyword evidence="2" id="KW-0813">Transport</keyword>
<dbReference type="AlphaFoldDB" id="A0A1H2HEL3"/>